<feature type="binding site" evidence="17">
    <location>
        <position position="1006"/>
    </location>
    <ligand>
        <name>L-glutamate</name>
        <dbReference type="ChEBI" id="CHEBI:29985"/>
    </ligand>
</feature>
<keyword evidence="22" id="KW-0732">Signal</keyword>
<feature type="compositionally biased region" description="Basic and acidic residues" evidence="20">
    <location>
        <begin position="1529"/>
        <end position="1538"/>
    </location>
</feature>
<feature type="compositionally biased region" description="Low complexity" evidence="20">
    <location>
        <begin position="1815"/>
        <end position="1837"/>
    </location>
</feature>
<feature type="region of interest" description="Disordered" evidence="20">
    <location>
        <begin position="891"/>
        <end position="926"/>
    </location>
</feature>
<accession>A0AAN9ZEC8</accession>
<feature type="region of interest" description="Disordered" evidence="20">
    <location>
        <begin position="1884"/>
        <end position="2008"/>
    </location>
</feature>
<evidence type="ECO:0000256" key="12">
    <source>
        <dbReference type="ARBA" id="ARBA00023180"/>
    </source>
</evidence>
<feature type="transmembrane region" description="Helical" evidence="21">
    <location>
        <begin position="1294"/>
        <end position="1319"/>
    </location>
</feature>
<evidence type="ECO:0000313" key="25">
    <source>
        <dbReference type="EMBL" id="KAK7872806.1"/>
    </source>
</evidence>
<feature type="compositionally biased region" description="Gly residues" evidence="20">
    <location>
        <begin position="891"/>
        <end position="904"/>
    </location>
</feature>
<dbReference type="FunFam" id="1.10.287.70:FF:000191">
    <property type="entry name" value="Glutamate receptor ionotropic, NMDA 3A"/>
    <property type="match status" value="1"/>
</dbReference>
<dbReference type="PRINTS" id="PR00177">
    <property type="entry name" value="NMDARECEPTOR"/>
</dbReference>
<evidence type="ECO:0000256" key="8">
    <source>
        <dbReference type="ARBA" id="ARBA00023054"/>
    </source>
</evidence>
<feature type="compositionally biased region" description="Gly residues" evidence="20">
    <location>
        <begin position="675"/>
        <end position="688"/>
    </location>
</feature>
<keyword evidence="11" id="KW-0675">Receptor</keyword>
<evidence type="ECO:0000256" key="1">
    <source>
        <dbReference type="ARBA" id="ARBA00004651"/>
    </source>
</evidence>
<feature type="transmembrane region" description="Helical" evidence="21">
    <location>
        <begin position="1093"/>
        <end position="1110"/>
    </location>
</feature>
<evidence type="ECO:0000256" key="2">
    <source>
        <dbReference type="ARBA" id="ARBA00008685"/>
    </source>
</evidence>
<dbReference type="InterPro" id="IPR001828">
    <property type="entry name" value="ANF_lig-bd_rcpt"/>
</dbReference>
<feature type="domain" description="Ionotropic glutamate receptor C-terminal" evidence="23">
    <location>
        <begin position="931"/>
        <end position="1278"/>
    </location>
</feature>
<keyword evidence="14" id="KW-1071">Ligand-gated ion channel</keyword>
<keyword evidence="26" id="KW-1185">Reference proteome</keyword>
<feature type="region of interest" description="Disordered" evidence="20">
    <location>
        <begin position="507"/>
        <end position="544"/>
    </location>
</feature>
<feature type="region of interest" description="Disordered" evidence="20">
    <location>
        <begin position="1418"/>
        <end position="1623"/>
    </location>
</feature>
<feature type="binding site" evidence="17">
    <location>
        <position position="1213"/>
    </location>
    <ligand>
        <name>L-glutamate</name>
        <dbReference type="ChEBI" id="CHEBI:29985"/>
    </ligand>
</feature>
<evidence type="ECO:0000256" key="18">
    <source>
        <dbReference type="PIRSR" id="PIRSR601508-2"/>
    </source>
</evidence>
<comment type="subcellular location">
    <subcellularLocation>
        <location evidence="1">Cell membrane</location>
        <topology evidence="1">Multi-pass membrane protein</topology>
    </subcellularLocation>
    <subcellularLocation>
        <location evidence="16">Postsynaptic cell membrane</location>
    </subcellularLocation>
</comment>
<dbReference type="InterPro" id="IPR019594">
    <property type="entry name" value="Glu/Gly-bd"/>
</dbReference>
<dbReference type="InterPro" id="IPR001508">
    <property type="entry name" value="Iono_Glu_rcpt_met"/>
</dbReference>
<proteinExistence type="inferred from homology"/>
<evidence type="ECO:0000256" key="15">
    <source>
        <dbReference type="ARBA" id="ARBA00023303"/>
    </source>
</evidence>
<feature type="compositionally biased region" description="Low complexity" evidence="20">
    <location>
        <begin position="1725"/>
        <end position="1743"/>
    </location>
</feature>
<dbReference type="SUPFAM" id="SSF53850">
    <property type="entry name" value="Periplasmic binding protein-like II"/>
    <property type="match status" value="1"/>
</dbReference>
<dbReference type="Pfam" id="PF10613">
    <property type="entry name" value="Lig_chan-Glu_bd"/>
    <property type="match status" value="1"/>
</dbReference>
<dbReference type="Gene3D" id="1.10.287.70">
    <property type="match status" value="1"/>
</dbReference>
<keyword evidence="19" id="KW-1015">Disulfide bond</keyword>
<feature type="compositionally biased region" description="Low complexity" evidence="20">
    <location>
        <begin position="1918"/>
        <end position="1937"/>
    </location>
</feature>
<evidence type="ECO:0000256" key="21">
    <source>
        <dbReference type="SAM" id="Phobius"/>
    </source>
</evidence>
<feature type="compositionally biased region" description="Gly residues" evidence="20">
    <location>
        <begin position="525"/>
        <end position="544"/>
    </location>
</feature>
<feature type="compositionally biased region" description="Low complexity" evidence="20">
    <location>
        <begin position="1602"/>
        <end position="1611"/>
    </location>
</feature>
<feature type="compositionally biased region" description="Acidic residues" evidence="20">
    <location>
        <begin position="845"/>
        <end position="859"/>
    </location>
</feature>
<evidence type="ECO:0000259" key="24">
    <source>
        <dbReference type="SMART" id="SM00918"/>
    </source>
</evidence>
<evidence type="ECO:0000256" key="20">
    <source>
        <dbReference type="SAM" id="MobiDB-lite"/>
    </source>
</evidence>
<dbReference type="Gene3D" id="3.40.190.10">
    <property type="entry name" value="Periplasmic binding protein-like II"/>
    <property type="match status" value="2"/>
</dbReference>
<feature type="site" description="Interaction with the cone snail toxin Con-ikot-ikot" evidence="18">
    <location>
        <position position="1261"/>
    </location>
</feature>
<feature type="region of interest" description="Disordered" evidence="20">
    <location>
        <begin position="308"/>
        <end position="365"/>
    </location>
</feature>
<keyword evidence="15" id="KW-0407">Ion channel</keyword>
<dbReference type="SMART" id="SM00918">
    <property type="entry name" value="Lig_chan-Glu_bd"/>
    <property type="match status" value="1"/>
</dbReference>
<feature type="binding site" evidence="17">
    <location>
        <position position="1011"/>
    </location>
    <ligand>
        <name>L-glutamate</name>
        <dbReference type="ChEBI" id="CHEBI:29985"/>
    </ligand>
</feature>
<protein>
    <recommendedName>
        <fullName evidence="27">Glutamate [NMDA] receptor subunit 3A</fullName>
    </recommendedName>
</protein>
<dbReference type="InterPro" id="IPR028082">
    <property type="entry name" value="Peripla_BP_I"/>
</dbReference>
<dbReference type="GO" id="GO:0015276">
    <property type="term" value="F:ligand-gated monoatomic ion channel activity"/>
    <property type="evidence" value="ECO:0007669"/>
    <property type="project" value="InterPro"/>
</dbReference>
<feature type="chain" id="PRO_5043013525" description="Glutamate [NMDA] receptor subunit 3A" evidence="22">
    <location>
        <begin position="18"/>
        <end position="2042"/>
    </location>
</feature>
<feature type="compositionally biased region" description="Gly residues" evidence="20">
    <location>
        <begin position="1681"/>
        <end position="1691"/>
    </location>
</feature>
<keyword evidence="3" id="KW-0813">Transport</keyword>
<evidence type="ECO:0000256" key="14">
    <source>
        <dbReference type="ARBA" id="ARBA00023286"/>
    </source>
</evidence>
<feature type="region of interest" description="Disordered" evidence="20">
    <location>
        <begin position="652"/>
        <end position="691"/>
    </location>
</feature>
<dbReference type="GO" id="GO:0038023">
    <property type="term" value="F:signaling receptor activity"/>
    <property type="evidence" value="ECO:0007669"/>
    <property type="project" value="InterPro"/>
</dbReference>
<feature type="compositionally biased region" description="Low complexity" evidence="20">
    <location>
        <begin position="731"/>
        <end position="747"/>
    </location>
</feature>
<dbReference type="SUPFAM" id="SSF53822">
    <property type="entry name" value="Periplasmic binding protein-like I"/>
    <property type="match status" value="1"/>
</dbReference>
<feature type="compositionally biased region" description="Polar residues" evidence="20">
    <location>
        <begin position="1479"/>
        <end position="1490"/>
    </location>
</feature>
<dbReference type="GO" id="GO:0045211">
    <property type="term" value="C:postsynaptic membrane"/>
    <property type="evidence" value="ECO:0007669"/>
    <property type="project" value="UniProtKB-SubCell"/>
</dbReference>
<keyword evidence="6 21" id="KW-1133">Transmembrane helix</keyword>
<evidence type="ECO:0000256" key="9">
    <source>
        <dbReference type="ARBA" id="ARBA00023065"/>
    </source>
</evidence>
<evidence type="ECO:0000256" key="7">
    <source>
        <dbReference type="ARBA" id="ARBA00023018"/>
    </source>
</evidence>
<feature type="compositionally biased region" description="Low complexity" evidence="20">
    <location>
        <begin position="1656"/>
        <end position="1666"/>
    </location>
</feature>
<feature type="region of interest" description="Disordered" evidence="20">
    <location>
        <begin position="707"/>
        <end position="754"/>
    </location>
</feature>
<feature type="compositionally biased region" description="Pro residues" evidence="20">
    <location>
        <begin position="1983"/>
        <end position="1992"/>
    </location>
</feature>
<dbReference type="GO" id="GO:0043226">
    <property type="term" value="C:organelle"/>
    <property type="evidence" value="ECO:0007669"/>
    <property type="project" value="UniProtKB-ARBA"/>
</dbReference>
<reference evidence="25 26" key="1">
    <citation type="submission" date="2024-03" db="EMBL/GenBank/DDBJ databases">
        <title>The genome assembly and annotation of the cricket Gryllus longicercus Weissman &amp; Gray.</title>
        <authorList>
            <person name="Szrajer S."/>
            <person name="Gray D."/>
            <person name="Ylla G."/>
        </authorList>
    </citation>
    <scope>NUCLEOTIDE SEQUENCE [LARGE SCALE GENOMIC DNA]</scope>
    <source>
        <strain evidence="25">DAG 2021-001</strain>
        <tissue evidence="25">Whole body minus gut</tissue>
    </source>
</reference>
<dbReference type="Pfam" id="PF00060">
    <property type="entry name" value="Lig_chan"/>
    <property type="match status" value="1"/>
</dbReference>
<gene>
    <name evidence="25" type="ORF">R5R35_011925</name>
</gene>
<feature type="signal peptide" evidence="22">
    <location>
        <begin position="1"/>
        <end position="17"/>
    </location>
</feature>
<dbReference type="FunFam" id="3.40.190.10:FF:000078">
    <property type="entry name" value="glutamate receptor ionotropic, NMDA 3B"/>
    <property type="match status" value="1"/>
</dbReference>
<evidence type="ECO:0000256" key="3">
    <source>
        <dbReference type="ARBA" id="ARBA00022448"/>
    </source>
</evidence>
<keyword evidence="10 21" id="KW-0472">Membrane</keyword>
<dbReference type="SMART" id="SM00079">
    <property type="entry name" value="PBPe"/>
    <property type="match status" value="1"/>
</dbReference>
<comment type="caution">
    <text evidence="25">The sequence shown here is derived from an EMBL/GenBank/DDBJ whole genome shotgun (WGS) entry which is preliminary data.</text>
</comment>
<feature type="transmembrane region" description="Helical" evidence="21">
    <location>
        <begin position="1051"/>
        <end position="1072"/>
    </location>
</feature>
<keyword evidence="7" id="KW-0770">Synapse</keyword>
<organism evidence="25 26">
    <name type="scientific">Gryllus longicercus</name>
    <dbReference type="NCBI Taxonomy" id="2509291"/>
    <lineage>
        <taxon>Eukaryota</taxon>
        <taxon>Metazoa</taxon>
        <taxon>Ecdysozoa</taxon>
        <taxon>Arthropoda</taxon>
        <taxon>Hexapoda</taxon>
        <taxon>Insecta</taxon>
        <taxon>Pterygota</taxon>
        <taxon>Neoptera</taxon>
        <taxon>Polyneoptera</taxon>
        <taxon>Orthoptera</taxon>
        <taxon>Ensifera</taxon>
        <taxon>Gryllidea</taxon>
        <taxon>Grylloidea</taxon>
        <taxon>Gryllidae</taxon>
        <taxon>Gryllinae</taxon>
        <taxon>Gryllus</taxon>
    </lineage>
</organism>
<feature type="site" description="Interaction with the cone snail toxin Con-ikot-ikot" evidence="18">
    <location>
        <position position="971"/>
    </location>
</feature>
<evidence type="ECO:0000256" key="19">
    <source>
        <dbReference type="PIRSR" id="PIRSR601508-3"/>
    </source>
</evidence>
<feature type="domain" description="Ionotropic glutamate receptor L-glutamate and glycine-binding" evidence="24">
    <location>
        <begin position="931"/>
        <end position="995"/>
    </location>
</feature>
<keyword evidence="5 21" id="KW-0812">Transmembrane</keyword>
<keyword evidence="4" id="KW-1003">Cell membrane</keyword>
<evidence type="ECO:0008006" key="27">
    <source>
        <dbReference type="Google" id="ProtNLM"/>
    </source>
</evidence>
<evidence type="ECO:0000313" key="26">
    <source>
        <dbReference type="Proteomes" id="UP001378592"/>
    </source>
</evidence>
<dbReference type="InterPro" id="IPR001320">
    <property type="entry name" value="Iontro_rcpt_C"/>
</dbReference>
<evidence type="ECO:0000256" key="5">
    <source>
        <dbReference type="ARBA" id="ARBA00022692"/>
    </source>
</evidence>
<evidence type="ECO:0000256" key="16">
    <source>
        <dbReference type="ARBA" id="ARBA00034100"/>
    </source>
</evidence>
<dbReference type="Pfam" id="PF01094">
    <property type="entry name" value="ANF_receptor"/>
    <property type="match status" value="1"/>
</dbReference>
<dbReference type="Gene3D" id="3.40.50.2300">
    <property type="match status" value="1"/>
</dbReference>
<comment type="similarity">
    <text evidence="2">Belongs to the glutamate-gated ion channel (TC 1.A.10.1) family.</text>
</comment>
<feature type="disulfide bond" evidence="19">
    <location>
        <begin position="1227"/>
        <end position="1281"/>
    </location>
</feature>
<evidence type="ECO:0000256" key="22">
    <source>
        <dbReference type="SAM" id="SignalP"/>
    </source>
</evidence>
<keyword evidence="13" id="KW-0628">Postsynaptic cell membrane</keyword>
<feature type="region of interest" description="Disordered" evidence="20">
    <location>
        <begin position="845"/>
        <end position="869"/>
    </location>
</feature>
<evidence type="ECO:0000256" key="4">
    <source>
        <dbReference type="ARBA" id="ARBA00022475"/>
    </source>
</evidence>
<dbReference type="FunFam" id="3.40.190.10:FF:000324">
    <property type="entry name" value="Predicted protein"/>
    <property type="match status" value="1"/>
</dbReference>
<feature type="compositionally biased region" description="Polar residues" evidence="20">
    <location>
        <begin position="1959"/>
        <end position="1970"/>
    </location>
</feature>
<evidence type="ECO:0000256" key="17">
    <source>
        <dbReference type="PIRSR" id="PIRSR601508-1"/>
    </source>
</evidence>
<feature type="transmembrane region" description="Helical" evidence="21">
    <location>
        <begin position="1122"/>
        <end position="1147"/>
    </location>
</feature>
<keyword evidence="8" id="KW-0175">Coiled coil</keyword>
<evidence type="ECO:0000256" key="11">
    <source>
        <dbReference type="ARBA" id="ARBA00023170"/>
    </source>
</evidence>
<dbReference type="Proteomes" id="UP001378592">
    <property type="component" value="Unassembled WGS sequence"/>
</dbReference>
<sequence>MRLCALLLLLLAGAAAGAGPPAGVVGAPAAGAAGPAGAAGDGPPWTVFLALACSESQAPALSRAFNRTLANATKAMGLDGAYGGNVTLAPLLLPFPEGRALHARALERSCAALAAARRVAALLLVGGSPAAVGMALAAGAAGVPVLWARGSALDPPGFVYQALGPLEVRLQPAARELLGALRALLLATHWHAFTVLADRSAASAVLLRKELTEALSAPPLSPTTLLIRGDAPHVIFRRLADISRSTRGVVLMMCDAATARRVTAEARRLNMMSGHFVWLWVDTSVAGGYAVELDNRTEASAGAGAGAAAAAATGRGRQGGEGAGRPAQPPRPPSQPPPPPPPPPAKQQPPPPPRARGVAPVPLPPARRPRAVAAAAAASASAAASAAGEKLRLLADAGVSILSASSSVGGASGGVMATARDAAGPKYEYKEGRAAAFGLGRAGGAAAAGAGGGGGVGALPAADARRRNRLRTSFGAPTVAQDKLVDIVNFRDVHHNFDSTVPYKSFPRGGGSSWPYQDRSSSVGAGVGGSGGGRGGSGGGGGAGGGAGVGGAQGGVAGAGGEAGGAGDALPVGLLALRPRPMRVDRHLVKGATRLLAATLRRVLAACAERQPLPPPRPPDLAVACWGANRTRAQKEFAESFTKELREATAAALAGRRVPGLSSSDDESPEQGQPQGQGQGQGDAAGAGGERHDRALQAAFSVLNLVPTPSPVERDDGSADQPAGGAGAGAAGASAAGVAPEAESAGAGDAGPERVWRPVGEVVGRAVRLDTIVWPGGELVVAGLSARARSVFRVVTALAPPFVMEGELDEDGQCLRGLPCHRVLTSDKDNLTLVFNELETQERLDDAEEELGAEGDAEAEGGAGAGAGGAGPGAGLAGGAGGAGAGAGPGGGGGGGGAGGGAGEEAGAARRDRLHTRSASENAGGAGAAQRYRYRTNCCYGLAMDLLENVAQELEFDFHLYIVSDGAFGSRTRTLGPDGAPSAAKWNGIVGDLVSGAAHMSFAALSVSSARSEVIDFSVPYFFSGVSFLAAPTQKSEIPLLAFLLPFSPELWIAIFTSLNITAMAVAVYEWLSPFGLNPWGRQRSKNFSIASALWVMWGLLCGHLVAFKAPKSWPNKFLINVWGGFSVIFVASYTANIAALIAGLFFHNSVSDYHDRGLLSQRVGAPRASAADYYVHVANQQLWEHMQRFSVRDVQEGITLLKNGSLDILIADTPILDYYRATDHGCKLQKIGDAINEDTYAVGMTKGFPLKDSISAVIAKYASNGYMDILQEKWYGALPCFKLQTDMAQPRPLGVAAVAGVFILLGVGMALGCLILLFEHLFYRYTLPILRHKPKGTIWRSRNIMFFSQKLYRFINCVELVSPHHAARELVHTLRQGQITSLFQKSVKRKEHEQRRRRKSKAQFFEMIQEIRRARAAVGRVQQEEREQPVLVTTTEEEEPAGEEGGAAPAAGDPASAAANPSPRFKKHLLSPAVIRSRSPQPARTSPRQRSPLPPGAADRGTGSGRLFGSRRKESSAAAAAAAGGPRSPEDRHRRFSTDMIFSPRKARLELPSSAVGRRLSKDSSGRWSNSPPDFSSRRSSHMSNLDGGRADGAPSPSPTPGAASGSRPSLAHLNTSPVHESGSFLAINKPRQYSVSYVQENPNVGLRLNALWPSASQSSSNVSSPHEALSRSRSRSPLPGGGGGGGAGGSTSAMEKQALSPTDGKPKTFPKFRRRIRSEAGAKESASAVSASSVAAAAAAAARERAARGGGGGSLLSPSSPPPEGVATAPRAPSHHRLRSELNAPPERSRSLENPKTTSSRLAHDEILTVTETTLAPPATTAGATTAAAAPALSPRPRRPRLSAEFAPYESIIEVNVTCCETPEKKTPAGGDCRLQTTVEVECEAPPTSGLPAPEKQLGLPSSPGAVARKAKQRRQAAAAAAAAAAASSASAPAHRFARRRHQSSPVDGEPAARPQLSASSISLSPHQLSGDYADDVFDDIPPPPPPPCCNPRNGTTADGNSPLERLEREELVALWRSSESELRSHLLKAIRAKEVTDPP</sequence>
<evidence type="ECO:0000256" key="13">
    <source>
        <dbReference type="ARBA" id="ARBA00023257"/>
    </source>
</evidence>
<dbReference type="InterPro" id="IPR015683">
    <property type="entry name" value="Ionotropic_Glu_rcpt"/>
</dbReference>
<feature type="region of interest" description="Disordered" evidence="20">
    <location>
        <begin position="1656"/>
        <end position="1844"/>
    </location>
</feature>
<keyword evidence="12" id="KW-0325">Glycoprotein</keyword>
<evidence type="ECO:0000256" key="6">
    <source>
        <dbReference type="ARBA" id="ARBA00022989"/>
    </source>
</evidence>
<dbReference type="EMBL" id="JAZDUA010000020">
    <property type="protein sequence ID" value="KAK7872806.1"/>
    <property type="molecule type" value="Genomic_DNA"/>
</dbReference>
<feature type="compositionally biased region" description="Low complexity" evidence="20">
    <location>
        <begin position="1447"/>
        <end position="1462"/>
    </location>
</feature>
<name>A0AAN9ZEC8_9ORTH</name>
<evidence type="ECO:0000259" key="23">
    <source>
        <dbReference type="SMART" id="SM00079"/>
    </source>
</evidence>
<keyword evidence="9" id="KW-0406">Ion transport</keyword>
<evidence type="ECO:0000256" key="10">
    <source>
        <dbReference type="ARBA" id="ARBA00023136"/>
    </source>
</evidence>
<dbReference type="PANTHER" id="PTHR18966">
    <property type="entry name" value="IONOTROPIC GLUTAMATE RECEPTOR"/>
    <property type="match status" value="1"/>
</dbReference>
<feature type="compositionally biased region" description="Pro residues" evidence="20">
    <location>
        <begin position="327"/>
        <end position="354"/>
    </location>
</feature>